<dbReference type="RefSeq" id="WP_092454518.1">
    <property type="nucleotide sequence ID" value="NZ_FOJI01000009.1"/>
</dbReference>
<reference evidence="2 3" key="1">
    <citation type="submission" date="2016-10" db="EMBL/GenBank/DDBJ databases">
        <authorList>
            <person name="de Groot N.N."/>
        </authorList>
    </citation>
    <scope>NUCLEOTIDE SEQUENCE [LARGE SCALE GENOMIC DNA]</scope>
    <source>
        <strain evidence="2 3">DSM 9179</strain>
    </source>
</reference>
<evidence type="ECO:0000313" key="2">
    <source>
        <dbReference type="EMBL" id="SEW31420.1"/>
    </source>
</evidence>
<dbReference type="GO" id="GO:0050135">
    <property type="term" value="F:NADP+ nucleosidase activity"/>
    <property type="evidence" value="ECO:0007669"/>
    <property type="project" value="InterPro"/>
</dbReference>
<dbReference type="STRING" id="99656.SAMN05421659_109147"/>
<dbReference type="Proteomes" id="UP000199701">
    <property type="component" value="Unassembled WGS sequence"/>
</dbReference>
<dbReference type="InterPro" id="IPR019302">
    <property type="entry name" value="CAP12/PCTIR_TIR_dom"/>
</dbReference>
<name>A0A1I0QUW0_9FIRM</name>
<keyword evidence="3" id="KW-1185">Reference proteome</keyword>
<gene>
    <name evidence="2" type="ORF">SAMN05421659_109147</name>
</gene>
<sequence>MEDMGKLQKLCDEIDDLIESCVTYDTPEFVAWKTQVTRYLSKQFGVKSPEMTIFDKRHFHPGSWTNDNQLIVACERDLKTTKLEFTTYLEEMVTEDNNYTENKSNVKTKKVLNEVFIVHGHNGELKEAIARLIEKQNIVAIILNEQANQGKTIIEKFEAHSNVGAAIAIFTADDIGKANSETDYNSRARQNVAFEAGYFMGKLNRNRVVIIAEKGLELPSDLQGVVYTDKDNWRVEVLKELKAIGFSIDFNKIFE</sequence>
<dbReference type="Pfam" id="PF10137">
    <property type="entry name" value="CAP12-PCTIR_TIR"/>
    <property type="match status" value="1"/>
</dbReference>
<feature type="domain" description="CD-NTase-associated protein 12/Pycsar effector protein TIR" evidence="1">
    <location>
        <begin position="115"/>
        <end position="231"/>
    </location>
</feature>
<dbReference type="EMBL" id="FOJI01000009">
    <property type="protein sequence ID" value="SEW31420.1"/>
    <property type="molecule type" value="Genomic_DNA"/>
</dbReference>
<proteinExistence type="predicted"/>
<dbReference type="OrthoDB" id="5497289at2"/>
<dbReference type="AlphaFoldDB" id="A0A1I0QUW0"/>
<evidence type="ECO:0000313" key="3">
    <source>
        <dbReference type="Proteomes" id="UP000199701"/>
    </source>
</evidence>
<protein>
    <submittedName>
        <fullName evidence="2">Predicted nucleotide-binding protein containing TIR-like domain-containing protein</fullName>
    </submittedName>
</protein>
<evidence type="ECO:0000259" key="1">
    <source>
        <dbReference type="Pfam" id="PF10137"/>
    </source>
</evidence>
<organism evidence="2 3">
    <name type="scientific">[Clostridium] fimetarium</name>
    <dbReference type="NCBI Taxonomy" id="99656"/>
    <lineage>
        <taxon>Bacteria</taxon>
        <taxon>Bacillati</taxon>
        <taxon>Bacillota</taxon>
        <taxon>Clostridia</taxon>
        <taxon>Lachnospirales</taxon>
        <taxon>Lachnospiraceae</taxon>
    </lineage>
</organism>
<accession>A0A1I0QUW0</accession>